<sequence>MKNLQVNIECLSKYSIIILNGKDVLSFLQANLTQDFKNIKNDEAKFSGYCNSKGRLYANMLVWFELDTINQIHQQAYIFALKEIIDSLIKRLSIYILRKDVEIKIHDCNIYGIYIKNISNITNIPVENLEYKKIFKTNFDNDTAIFIPMKSKNEIRFIYITRKDDEVYDLIEKNFLKNNYIIDKKLIWDFLDILSGIAWINKYNQELLIPNDINLDLLNGISFTKGCYPGQEILARIKYIGKIKNRMFYGKVNFNLLNFHENLINQDIISTHSDPSPCGKIVNYTIYDNYLHFLLEIPTEEYFKINNKFYLDINKKLKIDLKEISYN</sequence>
<proteinExistence type="predicted"/>
<name>A0A3Q8EU58_9PROT</name>
<dbReference type="InterPro" id="IPR045179">
    <property type="entry name" value="YgfZ/GcvT"/>
</dbReference>
<dbReference type="PANTHER" id="PTHR22602">
    <property type="entry name" value="TRANSFERASE CAF17, MITOCHONDRIAL-RELATED"/>
    <property type="match status" value="1"/>
</dbReference>
<evidence type="ECO:0000313" key="1">
    <source>
        <dbReference type="EMBL" id="AWD32441.1"/>
    </source>
</evidence>
<evidence type="ECO:0000313" key="2">
    <source>
        <dbReference type="Proteomes" id="UP000266796"/>
    </source>
</evidence>
<dbReference type="Proteomes" id="UP000266796">
    <property type="component" value="Chromosome"/>
</dbReference>
<dbReference type="NCBIfam" id="TIGR03317">
    <property type="entry name" value="ygfZ_signature"/>
    <property type="match status" value="1"/>
</dbReference>
<dbReference type="AlphaFoldDB" id="A0A3Q8EU58"/>
<gene>
    <name evidence="1" type="primary">ygfZ</name>
    <name evidence="1" type="ORF">CKSOR_00320</name>
</gene>
<dbReference type="SUPFAM" id="SSF103025">
    <property type="entry name" value="Folate-binding domain"/>
    <property type="match status" value="1"/>
</dbReference>
<dbReference type="EMBL" id="CP025628">
    <property type="protein sequence ID" value="AWD32441.1"/>
    <property type="molecule type" value="Genomic_DNA"/>
</dbReference>
<protein>
    <submittedName>
        <fullName evidence="1">tRNA-modifying protein YgfZ</fullName>
    </submittedName>
</protein>
<dbReference type="OrthoDB" id="9796287at2"/>
<dbReference type="Gene3D" id="3.30.70.1630">
    <property type="match status" value="1"/>
</dbReference>
<dbReference type="GO" id="GO:0016226">
    <property type="term" value="P:iron-sulfur cluster assembly"/>
    <property type="evidence" value="ECO:0007669"/>
    <property type="project" value="TreeGrafter"/>
</dbReference>
<dbReference type="KEGG" id="kso:CKSOR_00320"/>
<reference evidence="1 2" key="1">
    <citation type="journal article" date="2018" name="Parasitology">
        <title>The reduced genome of Candidatus Kinetoplastibacterium sorsogonicusi, the endosymbiont of Kentomonas sorsogonicus (Trypanosomatidae): loss of the haem-synthesis pathway.</title>
        <authorList>
            <person name="Silva F.M."/>
            <person name="Kostygov A.Y."/>
            <person name="Spodareva V.V."/>
            <person name="Butenko A."/>
            <person name="Tossou R."/>
            <person name="Lukes J."/>
            <person name="Yurchenko V."/>
            <person name="Alves J.M.P."/>
        </authorList>
    </citation>
    <scope>NUCLEOTIDE SEQUENCE [LARGE SCALE GENOMIC DNA]</scope>
    <source>
        <strain evidence="1 2">MF-08</strain>
    </source>
</reference>
<dbReference type="RefSeq" id="WP_108673852.1">
    <property type="nucleotide sequence ID" value="NZ_CP025628.1"/>
</dbReference>
<dbReference type="Gene3D" id="3.30.70.1400">
    <property type="entry name" value="Aminomethyltransferase beta-barrel domains"/>
    <property type="match status" value="1"/>
</dbReference>
<organism evidence="1 2">
    <name type="scientific">Candidatus Kinetoplastidibacterium kentomonadis</name>
    <dbReference type="NCBI Taxonomy" id="1576550"/>
    <lineage>
        <taxon>Bacteria</taxon>
        <taxon>Pseudomonadati</taxon>
        <taxon>Pseudomonadota</taxon>
        <taxon>Betaproteobacteria</taxon>
        <taxon>Candidatus Kinetoplastidibacterium</taxon>
    </lineage>
</organism>
<dbReference type="Gene3D" id="2.40.30.160">
    <property type="match status" value="1"/>
</dbReference>
<dbReference type="PANTHER" id="PTHR22602:SF0">
    <property type="entry name" value="TRANSFERASE CAF17, MITOCHONDRIAL-RELATED"/>
    <property type="match status" value="1"/>
</dbReference>
<keyword evidence="2" id="KW-1185">Reference proteome</keyword>
<accession>A0A3Q8EU58</accession>
<dbReference type="InterPro" id="IPR017703">
    <property type="entry name" value="YgfZ/GCV_T_CS"/>
</dbReference>